<dbReference type="InterPro" id="IPR036291">
    <property type="entry name" value="NAD(P)-bd_dom_sf"/>
</dbReference>
<dbReference type="InterPro" id="IPR003148">
    <property type="entry name" value="RCK_N"/>
</dbReference>
<dbReference type="Pfam" id="PF02254">
    <property type="entry name" value="TrkA_N"/>
    <property type="match status" value="1"/>
</dbReference>
<dbReference type="GO" id="GO:0006813">
    <property type="term" value="P:potassium ion transport"/>
    <property type="evidence" value="ECO:0007669"/>
    <property type="project" value="InterPro"/>
</dbReference>
<dbReference type="AlphaFoldDB" id="A0A6B0GEW6"/>
<protein>
    <recommendedName>
        <fullName evidence="1">RCK N-terminal domain-containing protein</fullName>
    </recommendedName>
</protein>
<dbReference type="EMBL" id="WSZK01000007">
    <property type="protein sequence ID" value="MWG33486.1"/>
    <property type="molecule type" value="Genomic_DNA"/>
</dbReference>
<keyword evidence="3" id="KW-1185">Reference proteome</keyword>
<dbReference type="SUPFAM" id="SSF51735">
    <property type="entry name" value="NAD(P)-binding Rossmann-fold domains"/>
    <property type="match status" value="1"/>
</dbReference>
<dbReference type="Proteomes" id="UP000451471">
    <property type="component" value="Unassembled WGS sequence"/>
</dbReference>
<reference evidence="2 3" key="1">
    <citation type="submission" date="2019-12" db="EMBL/GenBank/DDBJ databases">
        <title>Halocatena pleomorpha gen. nov. sp. nov., an extremely halophilic archaeon of family Halobacteriaceae isolated from saltpan soil.</title>
        <authorList>
            <person name="Pal Y."/>
            <person name="Verma A."/>
            <person name="Krishnamurthi S."/>
            <person name="Kumar P."/>
        </authorList>
    </citation>
    <scope>NUCLEOTIDE SEQUENCE [LARGE SCALE GENOMIC DNA]</scope>
    <source>
        <strain evidence="2 3">JCM 16495</strain>
    </source>
</reference>
<evidence type="ECO:0000313" key="2">
    <source>
        <dbReference type="EMBL" id="MWG33486.1"/>
    </source>
</evidence>
<comment type="caution">
    <text evidence="2">The sequence shown here is derived from an EMBL/GenBank/DDBJ whole genome shotgun (WGS) entry which is preliminary data.</text>
</comment>
<feature type="domain" description="RCK N-terminal" evidence="1">
    <location>
        <begin position="14"/>
        <end position="54"/>
    </location>
</feature>
<evidence type="ECO:0000259" key="1">
    <source>
        <dbReference type="Pfam" id="PF02254"/>
    </source>
</evidence>
<organism evidence="2 3">
    <name type="scientific">Halomarina oriensis</name>
    <dbReference type="NCBI Taxonomy" id="671145"/>
    <lineage>
        <taxon>Archaea</taxon>
        <taxon>Methanobacteriati</taxon>
        <taxon>Methanobacteriota</taxon>
        <taxon>Stenosarchaea group</taxon>
        <taxon>Halobacteria</taxon>
        <taxon>Halobacteriales</taxon>
        <taxon>Natronomonadaceae</taxon>
        <taxon>Halomarina</taxon>
    </lineage>
</organism>
<dbReference type="Gene3D" id="3.40.50.720">
    <property type="entry name" value="NAD(P)-binding Rossmann-like Domain"/>
    <property type="match status" value="1"/>
</dbReference>
<sequence length="58" mass="6253">MSLSQGVTVTESAIIVGDGRVGRHTATQLIDHGYTVTVVERDAEKCERLANEQVGRVV</sequence>
<accession>A0A6B0GEW6</accession>
<gene>
    <name evidence="2" type="ORF">GQS65_03100</name>
</gene>
<proteinExistence type="predicted"/>
<name>A0A6B0GEW6_9EURY</name>
<evidence type="ECO:0000313" key="3">
    <source>
        <dbReference type="Proteomes" id="UP000451471"/>
    </source>
</evidence>